<protein>
    <submittedName>
        <fullName evidence="2">Uncharacterized protein</fullName>
    </submittedName>
</protein>
<feature type="non-terminal residue" evidence="2">
    <location>
        <position position="72"/>
    </location>
</feature>
<keyword evidence="3" id="KW-1185">Reference proteome</keyword>
<evidence type="ECO:0000256" key="1">
    <source>
        <dbReference type="SAM" id="SignalP"/>
    </source>
</evidence>
<keyword evidence="1" id="KW-0732">Signal</keyword>
<feature type="signal peptide" evidence="1">
    <location>
        <begin position="1"/>
        <end position="22"/>
    </location>
</feature>
<comment type="caution">
    <text evidence="2">The sequence shown here is derived from an EMBL/GenBank/DDBJ whole genome shotgun (WGS) entry which is preliminary data.</text>
</comment>
<gene>
    <name evidence="2" type="ORF">ADUPG1_013512</name>
</gene>
<accession>A0ABQ5K7Z7</accession>
<reference evidence="2" key="1">
    <citation type="submission" date="2022-03" db="EMBL/GenBank/DDBJ databases">
        <title>Draft genome sequence of Aduncisulcus paluster, a free-living microaerophilic Fornicata.</title>
        <authorList>
            <person name="Yuyama I."/>
            <person name="Kume K."/>
            <person name="Tamura T."/>
            <person name="Inagaki Y."/>
            <person name="Hashimoto T."/>
        </authorList>
    </citation>
    <scope>NUCLEOTIDE SEQUENCE</scope>
    <source>
        <strain evidence="2">NY0171</strain>
    </source>
</reference>
<organism evidence="2 3">
    <name type="scientific">Aduncisulcus paluster</name>
    <dbReference type="NCBI Taxonomy" id="2918883"/>
    <lineage>
        <taxon>Eukaryota</taxon>
        <taxon>Metamonada</taxon>
        <taxon>Carpediemonas-like organisms</taxon>
        <taxon>Aduncisulcus</taxon>
    </lineage>
</organism>
<evidence type="ECO:0000313" key="3">
    <source>
        <dbReference type="Proteomes" id="UP001057375"/>
    </source>
</evidence>
<proteinExistence type="predicted"/>
<name>A0ABQ5K7Z7_9EUKA</name>
<evidence type="ECO:0000313" key="2">
    <source>
        <dbReference type="EMBL" id="GKT26878.1"/>
    </source>
</evidence>
<dbReference type="Proteomes" id="UP001057375">
    <property type="component" value="Unassembled WGS sequence"/>
</dbReference>
<sequence>MSLFTRLVPFLLIAFLATFVLADNYAILLVGGMESMDDAHGKWPDYNMEADIYHIYNMLVDRGYDSDNIYII</sequence>
<dbReference type="EMBL" id="BQXS01012686">
    <property type="protein sequence ID" value="GKT26878.1"/>
    <property type="molecule type" value="Genomic_DNA"/>
</dbReference>
<feature type="chain" id="PRO_5046932216" evidence="1">
    <location>
        <begin position="23"/>
        <end position="72"/>
    </location>
</feature>